<keyword evidence="3" id="KW-0804">Transcription</keyword>
<dbReference type="PANTHER" id="PTHR43537">
    <property type="entry name" value="TRANSCRIPTIONAL REGULATOR, GNTR FAMILY"/>
    <property type="match status" value="1"/>
</dbReference>
<dbReference type="SMART" id="SM00345">
    <property type="entry name" value="HTH_GNTR"/>
    <property type="match status" value="1"/>
</dbReference>
<name>A0A939PHD8_9ACTN</name>
<dbReference type="SMART" id="SM00895">
    <property type="entry name" value="FCD"/>
    <property type="match status" value="1"/>
</dbReference>
<gene>
    <name evidence="5" type="ORF">J4573_23750</name>
</gene>
<dbReference type="InterPro" id="IPR036390">
    <property type="entry name" value="WH_DNA-bd_sf"/>
</dbReference>
<sequence>MPPQEQTTAATERPDVAAAIREAIARGDLAPNQRLVEADLSEQYGVSRSGVRAALFELTNEGLVERLQNRGARVRAVTLDEAIEISEVRMVVEGLCAAKAAEHVTDQESAELRALGESMRAAVADGHVLEYSELNKVLHRRIVEISGQDTAAGVLARLRAQNVRHQFRLALVPGRPNVSLREHLAIIEAIRAHDPEAAERAARRHLVSVIEALKAV</sequence>
<dbReference type="GO" id="GO:0003700">
    <property type="term" value="F:DNA-binding transcription factor activity"/>
    <property type="evidence" value="ECO:0007669"/>
    <property type="project" value="InterPro"/>
</dbReference>
<dbReference type="EMBL" id="JAGEOJ010000009">
    <property type="protein sequence ID" value="MBO2450138.1"/>
    <property type="molecule type" value="Genomic_DNA"/>
</dbReference>
<evidence type="ECO:0000256" key="3">
    <source>
        <dbReference type="ARBA" id="ARBA00023163"/>
    </source>
</evidence>
<dbReference type="PROSITE" id="PS50949">
    <property type="entry name" value="HTH_GNTR"/>
    <property type="match status" value="1"/>
</dbReference>
<keyword evidence="6" id="KW-1185">Reference proteome</keyword>
<reference evidence="5" key="1">
    <citation type="submission" date="2021-03" db="EMBL/GenBank/DDBJ databases">
        <authorList>
            <person name="Kanchanasin P."/>
            <person name="Saeng-In P."/>
            <person name="Phongsopitanun W."/>
            <person name="Yuki M."/>
            <person name="Kudo T."/>
            <person name="Ohkuma M."/>
            <person name="Tanasupawat S."/>
        </authorList>
    </citation>
    <scope>NUCLEOTIDE SEQUENCE</scope>
    <source>
        <strain evidence="5">GKU 128</strain>
    </source>
</reference>
<evidence type="ECO:0000313" key="5">
    <source>
        <dbReference type="EMBL" id="MBO2450138.1"/>
    </source>
</evidence>
<evidence type="ECO:0000256" key="2">
    <source>
        <dbReference type="ARBA" id="ARBA00023125"/>
    </source>
</evidence>
<dbReference type="Proteomes" id="UP000669179">
    <property type="component" value="Unassembled WGS sequence"/>
</dbReference>
<accession>A0A939PHD8</accession>
<protein>
    <submittedName>
        <fullName evidence="5">GntR family transcriptional regulator</fullName>
    </submittedName>
</protein>
<keyword evidence="1" id="KW-0805">Transcription regulation</keyword>
<proteinExistence type="predicted"/>
<dbReference type="AlphaFoldDB" id="A0A939PHD8"/>
<dbReference type="PRINTS" id="PR00035">
    <property type="entry name" value="HTHGNTR"/>
</dbReference>
<dbReference type="Gene3D" id="1.20.120.530">
    <property type="entry name" value="GntR ligand-binding domain-like"/>
    <property type="match status" value="1"/>
</dbReference>
<dbReference type="Pfam" id="PF07729">
    <property type="entry name" value="FCD"/>
    <property type="match status" value="1"/>
</dbReference>
<keyword evidence="2" id="KW-0238">DNA-binding</keyword>
<dbReference type="GO" id="GO:0003677">
    <property type="term" value="F:DNA binding"/>
    <property type="evidence" value="ECO:0007669"/>
    <property type="project" value="UniProtKB-KW"/>
</dbReference>
<feature type="domain" description="HTH gntR-type" evidence="4">
    <location>
        <begin position="10"/>
        <end position="77"/>
    </location>
</feature>
<dbReference type="InterPro" id="IPR008920">
    <property type="entry name" value="TF_FadR/GntR_C"/>
</dbReference>
<dbReference type="RefSeq" id="WP_208258002.1">
    <property type="nucleotide sequence ID" value="NZ_JAGEOJ010000009.1"/>
</dbReference>
<evidence type="ECO:0000259" key="4">
    <source>
        <dbReference type="PROSITE" id="PS50949"/>
    </source>
</evidence>
<dbReference type="InterPro" id="IPR011711">
    <property type="entry name" value="GntR_C"/>
</dbReference>
<dbReference type="Gene3D" id="1.10.10.10">
    <property type="entry name" value="Winged helix-like DNA-binding domain superfamily/Winged helix DNA-binding domain"/>
    <property type="match status" value="1"/>
</dbReference>
<dbReference type="PANTHER" id="PTHR43537:SF24">
    <property type="entry name" value="GLUCONATE OPERON TRANSCRIPTIONAL REPRESSOR"/>
    <property type="match status" value="1"/>
</dbReference>
<comment type="caution">
    <text evidence="5">The sequence shown here is derived from an EMBL/GenBank/DDBJ whole genome shotgun (WGS) entry which is preliminary data.</text>
</comment>
<evidence type="ECO:0000313" key="6">
    <source>
        <dbReference type="Proteomes" id="UP000669179"/>
    </source>
</evidence>
<dbReference type="SUPFAM" id="SSF48008">
    <property type="entry name" value="GntR ligand-binding domain-like"/>
    <property type="match status" value="1"/>
</dbReference>
<evidence type="ECO:0000256" key="1">
    <source>
        <dbReference type="ARBA" id="ARBA00023015"/>
    </source>
</evidence>
<dbReference type="SUPFAM" id="SSF46785">
    <property type="entry name" value="Winged helix' DNA-binding domain"/>
    <property type="match status" value="1"/>
</dbReference>
<dbReference type="InterPro" id="IPR000524">
    <property type="entry name" value="Tscrpt_reg_HTH_GntR"/>
</dbReference>
<organism evidence="5 6">
    <name type="scientific">Actinomadura barringtoniae</name>
    <dbReference type="NCBI Taxonomy" id="1427535"/>
    <lineage>
        <taxon>Bacteria</taxon>
        <taxon>Bacillati</taxon>
        <taxon>Actinomycetota</taxon>
        <taxon>Actinomycetes</taxon>
        <taxon>Streptosporangiales</taxon>
        <taxon>Thermomonosporaceae</taxon>
        <taxon>Actinomadura</taxon>
    </lineage>
</organism>
<dbReference type="InterPro" id="IPR036388">
    <property type="entry name" value="WH-like_DNA-bd_sf"/>
</dbReference>
<dbReference type="Pfam" id="PF00392">
    <property type="entry name" value="GntR"/>
    <property type="match status" value="1"/>
</dbReference>